<dbReference type="GeneID" id="8197406"/>
<name>C4QV82_KOMPG</name>
<reference evidence="3 4" key="1">
    <citation type="journal article" date="2009" name="Nat. Biotechnol.">
        <title>Genome sequence of the recombinant protein production host Pichia pastoris.</title>
        <authorList>
            <person name="De Schutter K."/>
            <person name="Lin Y.C."/>
            <person name="Tiels P."/>
            <person name="Van Hecke A."/>
            <person name="Glinka S."/>
            <person name="Weber-Lehmann J."/>
            <person name="Rouze P."/>
            <person name="Van de Peer Y."/>
            <person name="Callewaert N."/>
        </authorList>
    </citation>
    <scope>NUCLEOTIDE SEQUENCE [LARGE SCALE GENOMIC DNA]</scope>
    <source>
        <strain evidence="4">GS115 / ATCC 20864</strain>
    </source>
</reference>
<evidence type="ECO:0000256" key="2">
    <source>
        <dbReference type="RuleBase" id="RU363120"/>
    </source>
</evidence>
<dbReference type="AlphaFoldDB" id="C4QV82"/>
<accession>C4QV82</accession>
<dbReference type="EMBL" id="FN392319">
    <property type="protein sequence ID" value="CAY67155.1"/>
    <property type="molecule type" value="Genomic_DNA"/>
</dbReference>
<dbReference type="eggNOG" id="KOG4076">
    <property type="taxonomic scope" value="Eukaryota"/>
</dbReference>
<dbReference type="OrthoDB" id="5949865at2759"/>
<evidence type="ECO:0000313" key="4">
    <source>
        <dbReference type="Proteomes" id="UP000000314"/>
    </source>
</evidence>
<comment type="function">
    <text evidence="2">Plays an essential role in initiation of the G0 program by preventing the degradation of specific nutrient-regulated mRNAs via the 5'-3' mRNA decay pathway.</text>
</comment>
<dbReference type="FunCoup" id="C4QV82">
    <property type="interactions" value="63"/>
</dbReference>
<dbReference type="KEGG" id="ppa:PAS_chr1-3_0096"/>
<evidence type="ECO:0000313" key="3">
    <source>
        <dbReference type="EMBL" id="CAY67155.1"/>
    </source>
</evidence>
<sequence length="115" mass="13007">MSDPMDPLSEVKDPSVDESKLTEQELKLYRMYGKIPKRSEILKSKFKDRKFFDSGDYAMSKAGVKQGVEVNSSLNPLKLSGIEEISRVNRNSICNVNNPLVNGKSHLERESTNDQ</sequence>
<dbReference type="InParanoid" id="C4QV82"/>
<organism evidence="3 4">
    <name type="scientific">Komagataella phaffii (strain GS115 / ATCC 20864)</name>
    <name type="common">Yeast</name>
    <name type="synonym">Pichia pastoris</name>
    <dbReference type="NCBI Taxonomy" id="644223"/>
    <lineage>
        <taxon>Eukaryota</taxon>
        <taxon>Fungi</taxon>
        <taxon>Dikarya</taxon>
        <taxon>Ascomycota</taxon>
        <taxon>Saccharomycotina</taxon>
        <taxon>Pichiomycetes</taxon>
        <taxon>Pichiales</taxon>
        <taxon>Pichiaceae</taxon>
        <taxon>Komagataella</taxon>
    </lineage>
</organism>
<gene>
    <name evidence="3" type="ordered locus">PAS_chr1-3_0096</name>
</gene>
<keyword evidence="4" id="KW-1185">Reference proteome</keyword>
<comment type="similarity">
    <text evidence="1 2">Belongs to the endosulfine family.</text>
</comment>
<proteinExistence type="inferred from homology"/>
<dbReference type="PANTHER" id="PTHR10358">
    <property type="entry name" value="ENDOSULFINE"/>
    <property type="match status" value="1"/>
</dbReference>
<dbReference type="GO" id="GO:0005737">
    <property type="term" value="C:cytoplasm"/>
    <property type="evidence" value="ECO:0007669"/>
    <property type="project" value="TreeGrafter"/>
</dbReference>
<dbReference type="Proteomes" id="UP000000314">
    <property type="component" value="Chromosome 1"/>
</dbReference>
<evidence type="ECO:0000256" key="1">
    <source>
        <dbReference type="ARBA" id="ARBA00010520"/>
    </source>
</evidence>
<dbReference type="InterPro" id="IPR006760">
    <property type="entry name" value="Endosulphine"/>
</dbReference>
<dbReference type="RefSeq" id="XP_002489436.1">
    <property type="nucleotide sequence ID" value="XM_002489391.1"/>
</dbReference>
<dbReference type="OMA" id="IYRMYGK"/>
<protein>
    <recommendedName>
        <fullName evidence="2">mRNA stability protein</fullName>
    </recommendedName>
</protein>
<dbReference type="GO" id="GO:0004864">
    <property type="term" value="F:protein phosphatase inhibitor activity"/>
    <property type="evidence" value="ECO:0007669"/>
    <property type="project" value="TreeGrafter"/>
</dbReference>
<dbReference type="HOGENOM" id="CLU_101493_2_1_1"/>
<dbReference type="Pfam" id="PF04667">
    <property type="entry name" value="Endosulfine"/>
    <property type="match status" value="1"/>
</dbReference>
<dbReference type="PANTHER" id="PTHR10358:SF6">
    <property type="entry name" value="ENDOSULFINE, ISOFORM A"/>
    <property type="match status" value="1"/>
</dbReference>
<dbReference type="STRING" id="644223.C4QV82"/>